<organism evidence="1 2">
    <name type="scientific">Neisseria montereyensis</name>
    <dbReference type="NCBI Taxonomy" id="2973938"/>
    <lineage>
        <taxon>Bacteria</taxon>
        <taxon>Pseudomonadati</taxon>
        <taxon>Pseudomonadota</taxon>
        <taxon>Betaproteobacteria</taxon>
        <taxon>Neisseriales</taxon>
        <taxon>Neisseriaceae</taxon>
        <taxon>Neisseria</taxon>
    </lineage>
</organism>
<accession>A0ABT2FCY8</accession>
<reference evidence="1" key="1">
    <citation type="submission" date="2022-08" db="EMBL/GenBank/DDBJ databases">
        <authorList>
            <person name="Volokhov D.V."/>
            <person name="Furtak V.A."/>
            <person name="Zagorodnyaya T.A."/>
        </authorList>
    </citation>
    <scope>NUCLEOTIDE SEQUENCE</scope>
    <source>
        <strain evidence="1">CSL10203-ORH2</strain>
    </source>
</reference>
<dbReference type="Proteomes" id="UP001166947">
    <property type="component" value="Unassembled WGS sequence"/>
</dbReference>
<sequence length="176" mass="19793">MSNLGKKGEMKVTGLISGMGQCDDRIDLTRHTRTNTPDNGCDIVLHHTVTHFNEMMKISTGELSDFSNPQEDKSKKIQTRIDVKNENNKITKPLAEKFIGDIKKHPDCIGQLLIGNNGLTKGAKEVLDEAQRNYPNKKIGYISNDGVNKLCEVTQRQLKTQNNSRQGYFGIEMDEE</sequence>
<protein>
    <submittedName>
        <fullName evidence="1">Uncharacterized protein</fullName>
    </submittedName>
</protein>
<gene>
    <name evidence="1" type="ORF">NXS09_06930</name>
</gene>
<evidence type="ECO:0000313" key="1">
    <source>
        <dbReference type="EMBL" id="MCS4534032.1"/>
    </source>
</evidence>
<keyword evidence="2" id="KW-1185">Reference proteome</keyword>
<dbReference type="EMBL" id="JANUXW010000005">
    <property type="protein sequence ID" value="MCS4534032.1"/>
    <property type="molecule type" value="Genomic_DNA"/>
</dbReference>
<name>A0ABT2FCY8_9NEIS</name>
<dbReference type="RefSeq" id="WP_259291825.1">
    <property type="nucleotide sequence ID" value="NZ_JANUXW010000005.1"/>
</dbReference>
<evidence type="ECO:0000313" key="2">
    <source>
        <dbReference type="Proteomes" id="UP001166947"/>
    </source>
</evidence>
<reference evidence="1" key="2">
    <citation type="journal article" date="2023" name="Curr. Microbiol.">
        <title>Neisseria montereyensis sp. nov., Isolated from Oropharynx of California Sea Lion (Zalophus californianus): Genomic, Phylogenetic, and Phenotypic Study.</title>
        <authorList>
            <person name="Volokhov D.V."/>
            <person name="Zagorodnyaya T.A."/>
            <person name="Furtak V.A."/>
            <person name="Nattanmai G."/>
            <person name="Randall L."/>
            <person name="Jose S."/>
            <person name="Gao Y."/>
            <person name="Gulland F.M."/>
            <person name="Eisenberg T."/>
            <person name="Delmonte P."/>
            <person name="Blom J."/>
            <person name="Mitchell K.K."/>
        </authorList>
    </citation>
    <scope>NUCLEOTIDE SEQUENCE</scope>
    <source>
        <strain evidence="1">CSL10203-ORH2</strain>
    </source>
</reference>
<comment type="caution">
    <text evidence="1">The sequence shown here is derived from an EMBL/GenBank/DDBJ whole genome shotgun (WGS) entry which is preliminary data.</text>
</comment>
<proteinExistence type="predicted"/>